<evidence type="ECO:0000259" key="1">
    <source>
        <dbReference type="Pfam" id="PF00582"/>
    </source>
</evidence>
<organism evidence="2 3">
    <name type="scientific">Actinomycetospora cinnamomea</name>
    <dbReference type="NCBI Taxonomy" id="663609"/>
    <lineage>
        <taxon>Bacteria</taxon>
        <taxon>Bacillati</taxon>
        <taxon>Actinomycetota</taxon>
        <taxon>Actinomycetes</taxon>
        <taxon>Pseudonocardiales</taxon>
        <taxon>Pseudonocardiaceae</taxon>
        <taxon>Actinomycetospora</taxon>
    </lineage>
</organism>
<dbReference type="SUPFAM" id="SSF52402">
    <property type="entry name" value="Adenine nucleotide alpha hydrolases-like"/>
    <property type="match status" value="2"/>
</dbReference>
<gene>
    <name evidence="2" type="ORF">C8D89_11361</name>
</gene>
<dbReference type="InterPro" id="IPR014729">
    <property type="entry name" value="Rossmann-like_a/b/a_fold"/>
</dbReference>
<sequence length="293" mass="30282">MSGAESGARAVVVGVSLEGHGETAVRWAAAEARDRGLPLRLVLGLVVPHGGYPGRGLVGVDVRTGLRALAQRELRDMHQAAQDIAPDVPLSEDLIESDAVAVLRAQARTASLVVVGNDGLGRLADLAVGGIARGLAGRIDVPLVVVPQGCDPGARDRAGGRAPVVVGDDGTPGSRGALVFAASRAARRGVPLVIVRAGPDARPLPEDAPELGPDRPPAVRVVIAEERADRVLAEQAREAELVVLGVGEHGWLRHRHHVRPGVVLHATCPVVVVPPGPPSATTPAGARAREETW</sequence>
<name>A0A2U1F2B2_9PSEU</name>
<dbReference type="Pfam" id="PF00582">
    <property type="entry name" value="Usp"/>
    <property type="match status" value="1"/>
</dbReference>
<dbReference type="Gene3D" id="3.40.50.620">
    <property type="entry name" value="HUPs"/>
    <property type="match status" value="3"/>
</dbReference>
<accession>A0A2U1F2B2</accession>
<dbReference type="Proteomes" id="UP000245639">
    <property type="component" value="Unassembled WGS sequence"/>
</dbReference>
<dbReference type="EMBL" id="QEKW01000013">
    <property type="protein sequence ID" value="PVZ06323.1"/>
    <property type="molecule type" value="Genomic_DNA"/>
</dbReference>
<dbReference type="InterPro" id="IPR006016">
    <property type="entry name" value="UspA"/>
</dbReference>
<feature type="domain" description="UspA" evidence="1">
    <location>
        <begin position="9"/>
        <end position="147"/>
    </location>
</feature>
<reference evidence="2 3" key="1">
    <citation type="submission" date="2018-04" db="EMBL/GenBank/DDBJ databases">
        <title>Genomic Encyclopedia of Type Strains, Phase IV (KMG-IV): sequencing the most valuable type-strain genomes for metagenomic binning, comparative biology and taxonomic classification.</title>
        <authorList>
            <person name="Goeker M."/>
        </authorList>
    </citation>
    <scope>NUCLEOTIDE SEQUENCE [LARGE SCALE GENOMIC DNA]</scope>
    <source>
        <strain evidence="2 3">DSM 45771</strain>
    </source>
</reference>
<comment type="caution">
    <text evidence="2">The sequence shown here is derived from an EMBL/GenBank/DDBJ whole genome shotgun (WGS) entry which is preliminary data.</text>
</comment>
<dbReference type="AlphaFoldDB" id="A0A2U1F2B2"/>
<dbReference type="RefSeq" id="WP_116710081.1">
    <property type="nucleotide sequence ID" value="NZ_QEKW01000013.1"/>
</dbReference>
<proteinExistence type="predicted"/>
<dbReference type="OrthoDB" id="3404132at2"/>
<evidence type="ECO:0000313" key="3">
    <source>
        <dbReference type="Proteomes" id="UP000245639"/>
    </source>
</evidence>
<evidence type="ECO:0000313" key="2">
    <source>
        <dbReference type="EMBL" id="PVZ06323.1"/>
    </source>
</evidence>
<keyword evidence="3" id="KW-1185">Reference proteome</keyword>
<protein>
    <submittedName>
        <fullName evidence="2">Universal stress protein family protein</fullName>
    </submittedName>
</protein>